<feature type="region of interest" description="Disordered" evidence="2">
    <location>
        <begin position="126"/>
        <end position="187"/>
    </location>
</feature>
<dbReference type="InterPro" id="IPR003010">
    <property type="entry name" value="C-N_Hydrolase"/>
</dbReference>
<evidence type="ECO:0000256" key="1">
    <source>
        <dbReference type="SAM" id="Coils"/>
    </source>
</evidence>
<dbReference type="InParanoid" id="C0NDZ2"/>
<gene>
    <name evidence="4" type="ORF">HCBG_02085</name>
</gene>
<evidence type="ECO:0000313" key="4">
    <source>
        <dbReference type="EMBL" id="EEH10440.1"/>
    </source>
</evidence>
<protein>
    <recommendedName>
        <fullName evidence="3">CN hydrolase domain-containing protein</fullName>
    </recommendedName>
</protein>
<feature type="compositionally biased region" description="Low complexity" evidence="2">
    <location>
        <begin position="127"/>
        <end position="146"/>
    </location>
</feature>
<feature type="coiled-coil region" evidence="1">
    <location>
        <begin position="12"/>
        <end position="39"/>
    </location>
</feature>
<evidence type="ECO:0000259" key="3">
    <source>
        <dbReference type="Pfam" id="PF00795"/>
    </source>
</evidence>
<proteinExistence type="predicted"/>
<dbReference type="Gene3D" id="3.60.110.10">
    <property type="entry name" value="Carbon-nitrogen hydrolase"/>
    <property type="match status" value="1"/>
</dbReference>
<dbReference type="STRING" id="447093.C0NDZ2"/>
<dbReference type="GO" id="GO:0030163">
    <property type="term" value="P:protein catabolic process"/>
    <property type="evidence" value="ECO:0007669"/>
    <property type="project" value="TreeGrafter"/>
</dbReference>
<dbReference type="SUPFAM" id="SSF56317">
    <property type="entry name" value="Carbon-nitrogen hydrolase"/>
    <property type="match status" value="1"/>
</dbReference>
<keyword evidence="5" id="KW-1185">Reference proteome</keyword>
<dbReference type="Proteomes" id="UP000001631">
    <property type="component" value="Unassembled WGS sequence"/>
</dbReference>
<dbReference type="RefSeq" id="XP_045290920.1">
    <property type="nucleotide sequence ID" value="XM_045429134.1"/>
</dbReference>
<accession>C0NDZ2</accession>
<dbReference type="PANTHER" id="PTHR11750:SF26">
    <property type="entry name" value="PROTEIN N-TERMINAL AMIDASE"/>
    <property type="match status" value="1"/>
</dbReference>
<sequence length="232" mass="25046">MRIAILQLSPRLGDVQGNIRRANALVDDLEKRLMGLKHEAERDGWKGSRSSSLVGSRVGSGAAARLLDVLVLPEMAFTGYNFPSLQAIRPYLEPTGSGPTAQWARSTARRLGCVVCAGYPELAEARTTSNLESEVTSTSVSASTSLPPSPLKKSDVQMAAENEMHDGPPEDPHGIRRVGRGKRGGPGDEAEIVVWEMLGRAEEGVCFVDTEAEPRWVFRMGGARDDGDDDDD</sequence>
<dbReference type="InterPro" id="IPR036526">
    <property type="entry name" value="C-N_Hydrolase_sf"/>
</dbReference>
<evidence type="ECO:0000256" key="2">
    <source>
        <dbReference type="SAM" id="MobiDB-lite"/>
    </source>
</evidence>
<dbReference type="GeneID" id="69035101"/>
<name>C0NDZ2_AJECG</name>
<keyword evidence="1" id="KW-0175">Coiled coil</keyword>
<dbReference type="GO" id="GO:0008418">
    <property type="term" value="F:protein-N-terminal asparagine amidohydrolase activity"/>
    <property type="evidence" value="ECO:0007669"/>
    <property type="project" value="InterPro"/>
</dbReference>
<organism evidence="4 5">
    <name type="scientific">Ajellomyces capsulatus (strain G186AR / H82 / ATCC MYA-2454 / RMSCC 2432)</name>
    <name type="common">Darling's disease fungus</name>
    <name type="synonym">Histoplasma capsulatum</name>
    <dbReference type="NCBI Taxonomy" id="447093"/>
    <lineage>
        <taxon>Eukaryota</taxon>
        <taxon>Fungi</taxon>
        <taxon>Dikarya</taxon>
        <taxon>Ascomycota</taxon>
        <taxon>Pezizomycotina</taxon>
        <taxon>Eurotiomycetes</taxon>
        <taxon>Eurotiomycetidae</taxon>
        <taxon>Onygenales</taxon>
        <taxon>Ajellomycetaceae</taxon>
        <taxon>Histoplasma</taxon>
    </lineage>
</organism>
<reference evidence="4" key="1">
    <citation type="submission" date="2009-02" db="EMBL/GenBank/DDBJ databases">
        <title>The Genome Sequence of Ajellomyces capsulatus strain G186AR.</title>
        <authorList>
            <consortium name="The Broad Institute Genome Sequencing Platform"/>
            <person name="Champion M."/>
            <person name="Cuomo C."/>
            <person name="Ma L.-J."/>
            <person name="Henn M.R."/>
            <person name="Sil A."/>
            <person name="Goldman B."/>
            <person name="Young S.K."/>
            <person name="Kodira C.D."/>
            <person name="Zeng Q."/>
            <person name="Koehrsen M."/>
            <person name="Alvarado L."/>
            <person name="Berlin A."/>
            <person name="Borenstein D."/>
            <person name="Chen Z."/>
            <person name="Engels R."/>
            <person name="Freedman E."/>
            <person name="Gellesch M."/>
            <person name="Goldberg J."/>
            <person name="Griggs A."/>
            <person name="Gujja S."/>
            <person name="Heiman D."/>
            <person name="Hepburn T."/>
            <person name="Howarth C."/>
            <person name="Jen D."/>
            <person name="Larson L."/>
            <person name="Lewis B."/>
            <person name="Mehta T."/>
            <person name="Park D."/>
            <person name="Pearson M."/>
            <person name="Roberts A."/>
            <person name="Saif S."/>
            <person name="Shea T."/>
            <person name="Shenoy N."/>
            <person name="Sisk P."/>
            <person name="Stolte C."/>
            <person name="Sykes S."/>
            <person name="Walk T."/>
            <person name="White J."/>
            <person name="Yandava C."/>
            <person name="Klein B."/>
            <person name="McEwen J.G."/>
            <person name="Puccia R."/>
            <person name="Goldman G.H."/>
            <person name="Felipe M.S."/>
            <person name="Nino-Vega G."/>
            <person name="San-Blas G."/>
            <person name="Taylor J."/>
            <person name="Mendoza L."/>
            <person name="Galagan J."/>
            <person name="Nusbaum C."/>
            <person name="Birren B."/>
        </authorList>
    </citation>
    <scope>NUCLEOTIDE SEQUENCE</scope>
    <source>
        <strain evidence="4">G186AR</strain>
    </source>
</reference>
<feature type="compositionally biased region" description="Basic and acidic residues" evidence="2">
    <location>
        <begin position="162"/>
        <end position="174"/>
    </location>
</feature>
<dbReference type="HOGENOM" id="CLU_1194614_0_0_1"/>
<dbReference type="Pfam" id="PF00795">
    <property type="entry name" value="CN_hydrolase"/>
    <property type="match status" value="1"/>
</dbReference>
<dbReference type="EMBL" id="GG663364">
    <property type="protein sequence ID" value="EEH10440.1"/>
    <property type="molecule type" value="Genomic_DNA"/>
</dbReference>
<dbReference type="InterPro" id="IPR039703">
    <property type="entry name" value="Nta1"/>
</dbReference>
<feature type="domain" description="CN hydrolase" evidence="3">
    <location>
        <begin position="2"/>
        <end position="123"/>
    </location>
</feature>
<dbReference type="PANTHER" id="PTHR11750">
    <property type="entry name" value="PROTEIN N-TERMINAL AMIDASE"/>
    <property type="match status" value="1"/>
</dbReference>
<dbReference type="AlphaFoldDB" id="C0NDZ2"/>
<dbReference type="GO" id="GO:0070773">
    <property type="term" value="F:protein-N-terminal glutamine amidohydrolase activity"/>
    <property type="evidence" value="ECO:0007669"/>
    <property type="project" value="InterPro"/>
</dbReference>
<evidence type="ECO:0000313" key="5">
    <source>
        <dbReference type="Proteomes" id="UP000001631"/>
    </source>
</evidence>